<feature type="region of interest" description="Disordered" evidence="1">
    <location>
        <begin position="73"/>
        <end position="95"/>
    </location>
</feature>
<evidence type="ECO:0000313" key="2">
    <source>
        <dbReference type="EMBL" id="CCM05514.1"/>
    </source>
</evidence>
<accession>J4H4S8</accession>
<sequence length="95" mass="10339">MPTDELCCLIFDFVDLRTHLCLELFTPALALSITDRRQVHSEISQLFPGIVTALRRPRARAGCYFCISGGFSSSAVSSPLQSRPASPSRTSAGVH</sequence>
<dbReference type="Proteomes" id="UP000006352">
    <property type="component" value="Unassembled WGS sequence"/>
</dbReference>
<reference evidence="2 3" key="1">
    <citation type="journal article" date="2012" name="Appl. Environ. Microbiol.">
        <title>Short-read sequencing for genomic analysis of the brown rot fungus Fibroporia radiculosa.</title>
        <authorList>
            <person name="Tang J.D."/>
            <person name="Perkins A.D."/>
            <person name="Sonstegard T.S."/>
            <person name="Schroeder S.G."/>
            <person name="Burgess S.C."/>
            <person name="Diehl S.V."/>
        </authorList>
    </citation>
    <scope>NUCLEOTIDE SEQUENCE [LARGE SCALE GENOMIC DNA]</scope>
    <source>
        <strain evidence="2 3">TFFH 294</strain>
    </source>
</reference>
<feature type="compositionally biased region" description="Polar residues" evidence="1">
    <location>
        <begin position="79"/>
        <end position="95"/>
    </location>
</feature>
<dbReference type="GeneID" id="24100425"/>
<dbReference type="RefSeq" id="XP_012184797.1">
    <property type="nucleotide sequence ID" value="XM_012329407.1"/>
</dbReference>
<proteinExistence type="predicted"/>
<dbReference type="AlphaFoldDB" id="J4H4S8"/>
<name>J4H4S8_9APHY</name>
<keyword evidence="3" id="KW-1185">Reference proteome</keyword>
<dbReference type="InParanoid" id="J4H4S8"/>
<dbReference type="HOGENOM" id="CLU_2372834_0_0_1"/>
<evidence type="ECO:0000256" key="1">
    <source>
        <dbReference type="SAM" id="MobiDB-lite"/>
    </source>
</evidence>
<protein>
    <submittedName>
        <fullName evidence="2">Uncharacterized protein</fullName>
    </submittedName>
</protein>
<evidence type="ECO:0000313" key="3">
    <source>
        <dbReference type="Proteomes" id="UP000006352"/>
    </source>
</evidence>
<gene>
    <name evidence="2" type="ORF">FIBRA_07739</name>
</gene>
<organism evidence="2 3">
    <name type="scientific">Fibroporia radiculosa</name>
    <dbReference type="NCBI Taxonomy" id="599839"/>
    <lineage>
        <taxon>Eukaryota</taxon>
        <taxon>Fungi</taxon>
        <taxon>Dikarya</taxon>
        <taxon>Basidiomycota</taxon>
        <taxon>Agaricomycotina</taxon>
        <taxon>Agaricomycetes</taxon>
        <taxon>Polyporales</taxon>
        <taxon>Fibroporiaceae</taxon>
        <taxon>Fibroporia</taxon>
    </lineage>
</organism>
<dbReference type="EMBL" id="HE797194">
    <property type="protein sequence ID" value="CCM05514.1"/>
    <property type="molecule type" value="Genomic_DNA"/>
</dbReference>